<dbReference type="KEGG" id="eel:EUBELI_01979"/>
<keyword evidence="1" id="KW-0472">Membrane</keyword>
<gene>
    <name evidence="2" type="ordered locus">EUBELI_01979</name>
</gene>
<keyword evidence="1" id="KW-0812">Transmembrane</keyword>
<keyword evidence="3" id="KW-1185">Reference proteome</keyword>
<proteinExistence type="predicted"/>
<dbReference type="GeneID" id="41356623"/>
<reference evidence="2 3" key="1">
    <citation type="journal article" date="2009" name="Proc. Natl. Acad. Sci. U.S.A.">
        <title>Characterizing a model human gut microbiota composed of members of its two dominant bacterial phyla.</title>
        <authorList>
            <person name="Mahowald M.A."/>
            <person name="Rey F.E."/>
            <person name="Seedorf H."/>
            <person name="Turnbaugh P.J."/>
            <person name="Fulton R.S."/>
            <person name="Wollam A."/>
            <person name="Shah N."/>
            <person name="Wang C."/>
            <person name="Magrini V."/>
            <person name="Wilson R.K."/>
            <person name="Cantarel B.L."/>
            <person name="Coutinho P.M."/>
            <person name="Henrissat B."/>
            <person name="Crock L.W."/>
            <person name="Russell A."/>
            <person name="Verberkmoes N.C."/>
            <person name="Hettich R.L."/>
            <person name="Gordon J.I."/>
        </authorList>
    </citation>
    <scope>NUCLEOTIDE SEQUENCE [LARGE SCALE GENOMIC DNA]</scope>
    <source>
        <strain evidence="3">ATCC 27750 / DSM 3376 / VPI C15-48 / C15-B4</strain>
    </source>
</reference>
<dbReference type="Proteomes" id="UP000001476">
    <property type="component" value="Chromosome"/>
</dbReference>
<name>C4Z4S3_LACE2</name>
<dbReference type="AlphaFoldDB" id="C4Z4S3"/>
<protein>
    <submittedName>
        <fullName evidence="2">Uncharacterized protein</fullName>
    </submittedName>
</protein>
<evidence type="ECO:0000313" key="2">
    <source>
        <dbReference type="EMBL" id="ACR72962.1"/>
    </source>
</evidence>
<keyword evidence="1" id="KW-1133">Transmembrane helix</keyword>
<organism evidence="2 3">
    <name type="scientific">Lachnospira eligens (strain ATCC 27750 / DSM 3376 / VPI C15-48 / C15-B4)</name>
    <name type="common">Eubacterium eligens</name>
    <dbReference type="NCBI Taxonomy" id="515620"/>
    <lineage>
        <taxon>Bacteria</taxon>
        <taxon>Bacillati</taxon>
        <taxon>Bacillota</taxon>
        <taxon>Clostridia</taxon>
        <taxon>Lachnospirales</taxon>
        <taxon>Lachnospiraceae</taxon>
        <taxon>Lachnospira</taxon>
    </lineage>
</organism>
<accession>C4Z4S3</accession>
<dbReference type="EMBL" id="CP001104">
    <property type="protein sequence ID" value="ACR72962.1"/>
    <property type="molecule type" value="Genomic_DNA"/>
</dbReference>
<dbReference type="RefSeq" id="WP_012740194.1">
    <property type="nucleotide sequence ID" value="NC_012778.1"/>
</dbReference>
<dbReference type="STRING" id="515620.EUBELI_01979"/>
<feature type="transmembrane region" description="Helical" evidence="1">
    <location>
        <begin position="12"/>
        <end position="32"/>
    </location>
</feature>
<evidence type="ECO:0000313" key="3">
    <source>
        <dbReference type="Proteomes" id="UP000001476"/>
    </source>
</evidence>
<evidence type="ECO:0000256" key="1">
    <source>
        <dbReference type="SAM" id="Phobius"/>
    </source>
</evidence>
<dbReference type="HOGENOM" id="CLU_2179904_0_0_9"/>
<sequence>MWIRASYTVENAVIVPVFSMIIILIISFTCNIHDEIIKENVMSQIGIENELSEMNSDRRNDFEKIAEEYLKERCIFSHNYKVKVDDSAIKKSQPEKSIRIMRAIIEAVN</sequence>